<dbReference type="Proteomes" id="UP000675379">
    <property type="component" value="Unassembled WGS sequence"/>
</dbReference>
<dbReference type="AlphaFoldDB" id="A0A941CM62"/>
<dbReference type="EMBL" id="JAGSCS010000002">
    <property type="protein sequence ID" value="MBR0575167.1"/>
    <property type="molecule type" value="Genomic_DNA"/>
</dbReference>
<gene>
    <name evidence="1" type="ORF">KCG48_02320</name>
</gene>
<accession>A0A941CM62</accession>
<sequence>MNEQVKNRLGAYSPEIQEIFLAVRTLVLESSLEPLEELLWANLPTYRKGNRFVRIIPFRDHLNVEAARIRNYADDLTGYTLTPKGMLKIGLKEELPMTWLQRIFQETFETPPEP</sequence>
<proteinExistence type="predicted"/>
<evidence type="ECO:0000313" key="2">
    <source>
        <dbReference type="Proteomes" id="UP000675379"/>
    </source>
</evidence>
<protein>
    <recommendedName>
        <fullName evidence="3">YdhG-like domain-containing protein</fullName>
    </recommendedName>
</protein>
<dbReference type="SUPFAM" id="SSF159888">
    <property type="entry name" value="YdhG-like"/>
    <property type="match status" value="1"/>
</dbReference>
<name>A0A941CM62_9CLOT</name>
<dbReference type="RefSeq" id="WP_211799683.1">
    <property type="nucleotide sequence ID" value="NZ_JAGSCS010000002.1"/>
</dbReference>
<evidence type="ECO:0008006" key="3">
    <source>
        <dbReference type="Google" id="ProtNLM"/>
    </source>
</evidence>
<comment type="caution">
    <text evidence="1">The sequence shown here is derived from an EMBL/GenBank/DDBJ whole genome shotgun (WGS) entry which is preliminary data.</text>
</comment>
<reference evidence="1" key="1">
    <citation type="submission" date="2021-04" db="EMBL/GenBank/DDBJ databases">
        <title>Proteiniclasticum sedimins sp. nov., an obligate anaerobic bacterium isolated from anaerobic sludge.</title>
        <authorList>
            <person name="Liu J."/>
        </authorList>
    </citation>
    <scope>NUCLEOTIDE SEQUENCE</scope>
    <source>
        <strain evidence="1">BAD-10</strain>
    </source>
</reference>
<dbReference type="Gene3D" id="3.90.1150.200">
    <property type="match status" value="1"/>
</dbReference>
<keyword evidence="2" id="KW-1185">Reference proteome</keyword>
<evidence type="ECO:0000313" key="1">
    <source>
        <dbReference type="EMBL" id="MBR0575167.1"/>
    </source>
</evidence>
<organism evidence="1 2">
    <name type="scientific">Proteiniclasticum sediminis</name>
    <dbReference type="NCBI Taxonomy" id="2804028"/>
    <lineage>
        <taxon>Bacteria</taxon>
        <taxon>Bacillati</taxon>
        <taxon>Bacillota</taxon>
        <taxon>Clostridia</taxon>
        <taxon>Eubacteriales</taxon>
        <taxon>Clostridiaceae</taxon>
        <taxon>Proteiniclasticum</taxon>
    </lineage>
</organism>